<dbReference type="AlphaFoldDB" id="A0A5M9J5F5"/>
<feature type="compositionally biased region" description="Basic and acidic residues" evidence="1">
    <location>
        <begin position="249"/>
        <end position="258"/>
    </location>
</feature>
<reference evidence="2 3" key="1">
    <citation type="submission" date="2019-06" db="EMBL/GenBank/DDBJ databases">
        <title>Genome Sequence of the Brown Rot Fungal Pathogen Monilinia fructicola.</title>
        <authorList>
            <person name="De Miccolis Angelini R.M."/>
            <person name="Landi L."/>
            <person name="Abate D."/>
            <person name="Pollastro S."/>
            <person name="Romanazzi G."/>
            <person name="Faretra F."/>
        </authorList>
    </citation>
    <scope>NUCLEOTIDE SEQUENCE [LARGE SCALE GENOMIC DNA]</scope>
    <source>
        <strain evidence="2 3">Mfrc123</strain>
    </source>
</reference>
<feature type="compositionally biased region" description="Polar residues" evidence="1">
    <location>
        <begin position="526"/>
        <end position="538"/>
    </location>
</feature>
<comment type="caution">
    <text evidence="2">The sequence shown here is derived from an EMBL/GenBank/DDBJ whole genome shotgun (WGS) entry which is preliminary data.</text>
</comment>
<feature type="region of interest" description="Disordered" evidence="1">
    <location>
        <begin position="157"/>
        <end position="194"/>
    </location>
</feature>
<protein>
    <submittedName>
        <fullName evidence="2">Uncharacterized protein</fullName>
    </submittedName>
</protein>
<gene>
    <name evidence="2" type="ORF">EYC84_011892</name>
</gene>
<evidence type="ECO:0000313" key="3">
    <source>
        <dbReference type="Proteomes" id="UP000322873"/>
    </source>
</evidence>
<name>A0A5M9J5F5_MONFR</name>
<organism evidence="2 3">
    <name type="scientific">Monilinia fructicola</name>
    <name type="common">Brown rot fungus</name>
    <name type="synonym">Ciboria fructicola</name>
    <dbReference type="NCBI Taxonomy" id="38448"/>
    <lineage>
        <taxon>Eukaryota</taxon>
        <taxon>Fungi</taxon>
        <taxon>Dikarya</taxon>
        <taxon>Ascomycota</taxon>
        <taxon>Pezizomycotina</taxon>
        <taxon>Leotiomycetes</taxon>
        <taxon>Helotiales</taxon>
        <taxon>Sclerotiniaceae</taxon>
        <taxon>Monilinia</taxon>
    </lineage>
</organism>
<feature type="compositionally biased region" description="Polar residues" evidence="1">
    <location>
        <begin position="217"/>
        <end position="234"/>
    </location>
</feature>
<sequence>MTSSRDLLTVVPTKVFCVEAQPEVFEQAYRAREPAWRPTLSPLGDRDEDEQDLPDFSDLEDDFQVVVTESLRSVSPGIQSQEGVGELIGDDNSGGNDLSLCVEAGTPRKAENEFVAELFIGNQGGNYTPLLRGSKQILQYLDSLDSRDSTGKILNTETDLQSDRRTATKAWAESRSSNETLQASRGRVDEPLAQVSRSNYHIDYSDNETASTGIEIENNLNSSSTPGFKLSNTDMLGENKDNNGSIVHEVSEDPKESEDSNVNENIVSDPGRDVVHGRERSNAICGENIMAPLFKGMLNIEGIPVVMSSEKSIESLYILPIDNIDFRVDESIAAFSNDVDLTMCVPRPIDHSPKPTNSAIPIYKIDTHFWSANLTESDIEEETDQTNFGPGLSFETQSEFENIHTVSACTASLACGQPGLEISPVSASNMEHVKHSGIDKGDARDFPPKETKVEDTALLVEAASQECIGNEVYSPAKEEQNISNPIQRVQTPGTSLGDYITKDMSGDETDISDGFGEQLEKMGVKNYSSRDSNGSISLDESDSD</sequence>
<feature type="region of interest" description="Disordered" evidence="1">
    <location>
        <begin position="523"/>
        <end position="544"/>
    </location>
</feature>
<accession>A0A5M9J5F5</accession>
<dbReference type="Proteomes" id="UP000322873">
    <property type="component" value="Unassembled WGS sequence"/>
</dbReference>
<evidence type="ECO:0000256" key="1">
    <source>
        <dbReference type="SAM" id="MobiDB-lite"/>
    </source>
</evidence>
<keyword evidence="3" id="KW-1185">Reference proteome</keyword>
<dbReference type="EMBL" id="VICG01000016">
    <property type="protein sequence ID" value="KAA8563877.1"/>
    <property type="molecule type" value="Genomic_DNA"/>
</dbReference>
<feature type="region of interest" description="Disordered" evidence="1">
    <location>
        <begin position="217"/>
        <end position="273"/>
    </location>
</feature>
<dbReference type="VEuPathDB" id="FungiDB:MFRU_036g00290"/>
<evidence type="ECO:0000313" key="2">
    <source>
        <dbReference type="EMBL" id="KAA8563877.1"/>
    </source>
</evidence>
<proteinExistence type="predicted"/>
<feature type="compositionally biased region" description="Polar residues" evidence="1">
    <location>
        <begin position="174"/>
        <end position="183"/>
    </location>
</feature>